<accession>A0ABV3ELB5</accession>
<dbReference type="Pfam" id="PF05331">
    <property type="entry name" value="DUF742"/>
    <property type="match status" value="1"/>
</dbReference>
<keyword evidence="2" id="KW-1185">Reference proteome</keyword>
<sequence>MTDHDRQEAETPDLVRSYVITKGRALPQEGRFSLVTLVTAAPDQGQQVARLSPEERGLLEICSAGYLSVAELAGHTRLPLGVVRILLASLKEGGHVITRPPVRRAEAADRELIEEVLSGLRAKFG</sequence>
<evidence type="ECO:0000313" key="2">
    <source>
        <dbReference type="Proteomes" id="UP001551584"/>
    </source>
</evidence>
<comment type="caution">
    <text evidence="1">The sequence shown here is derived from an EMBL/GenBank/DDBJ whole genome shotgun (WGS) entry which is preliminary data.</text>
</comment>
<dbReference type="PANTHER" id="PTHR36221">
    <property type="entry name" value="DUF742 DOMAIN-CONTAINING PROTEIN"/>
    <property type="match status" value="1"/>
</dbReference>
<protein>
    <submittedName>
        <fullName evidence="1">DUF742 domain-containing protein</fullName>
    </submittedName>
</protein>
<name>A0ABV3ELB5_9ACTN</name>
<evidence type="ECO:0000313" key="1">
    <source>
        <dbReference type="EMBL" id="MEU9576970.1"/>
    </source>
</evidence>
<dbReference type="Proteomes" id="UP001551584">
    <property type="component" value="Unassembled WGS sequence"/>
</dbReference>
<dbReference type="PANTHER" id="PTHR36221:SF1">
    <property type="entry name" value="DUF742 DOMAIN-CONTAINING PROTEIN"/>
    <property type="match status" value="1"/>
</dbReference>
<dbReference type="RefSeq" id="WP_280872134.1">
    <property type="nucleotide sequence ID" value="NZ_JBEZNA010000010.1"/>
</dbReference>
<dbReference type="InterPro" id="IPR007995">
    <property type="entry name" value="DUF742"/>
</dbReference>
<organism evidence="1 2">
    <name type="scientific">Streptomyces chilikensis</name>
    <dbReference type="NCBI Taxonomy" id="1194079"/>
    <lineage>
        <taxon>Bacteria</taxon>
        <taxon>Bacillati</taxon>
        <taxon>Actinomycetota</taxon>
        <taxon>Actinomycetes</taxon>
        <taxon>Kitasatosporales</taxon>
        <taxon>Streptomycetaceae</taxon>
        <taxon>Streptomyces</taxon>
    </lineage>
</organism>
<proteinExistence type="predicted"/>
<reference evidence="1 2" key="1">
    <citation type="submission" date="2024-06" db="EMBL/GenBank/DDBJ databases">
        <title>The Natural Products Discovery Center: Release of the First 8490 Sequenced Strains for Exploring Actinobacteria Biosynthetic Diversity.</title>
        <authorList>
            <person name="Kalkreuter E."/>
            <person name="Kautsar S.A."/>
            <person name="Yang D."/>
            <person name="Bader C.D."/>
            <person name="Teijaro C.N."/>
            <person name="Fluegel L."/>
            <person name="Davis C.M."/>
            <person name="Simpson J.R."/>
            <person name="Lauterbach L."/>
            <person name="Steele A.D."/>
            <person name="Gui C."/>
            <person name="Meng S."/>
            <person name="Li G."/>
            <person name="Viehrig K."/>
            <person name="Ye F."/>
            <person name="Su P."/>
            <person name="Kiefer A.F."/>
            <person name="Nichols A."/>
            <person name="Cepeda A.J."/>
            <person name="Yan W."/>
            <person name="Fan B."/>
            <person name="Jiang Y."/>
            <person name="Adhikari A."/>
            <person name="Zheng C.-J."/>
            <person name="Schuster L."/>
            <person name="Cowan T.M."/>
            <person name="Smanski M.J."/>
            <person name="Chevrette M.G."/>
            <person name="De Carvalho L.P.S."/>
            <person name="Shen B."/>
        </authorList>
    </citation>
    <scope>NUCLEOTIDE SEQUENCE [LARGE SCALE GENOMIC DNA]</scope>
    <source>
        <strain evidence="1 2">NPDC048117</strain>
    </source>
</reference>
<gene>
    <name evidence="1" type="ORF">AB0D95_06815</name>
</gene>
<dbReference type="EMBL" id="JBEZNA010000010">
    <property type="protein sequence ID" value="MEU9576970.1"/>
    <property type="molecule type" value="Genomic_DNA"/>
</dbReference>